<dbReference type="AlphaFoldDB" id="A0A0K6IHT7"/>
<dbReference type="EMBL" id="CYHG01000001">
    <property type="protein sequence ID" value="CUB02626.1"/>
    <property type="molecule type" value="Genomic_DNA"/>
</dbReference>
<feature type="chain" id="PRO_5005505596" evidence="1">
    <location>
        <begin position="21"/>
        <end position="214"/>
    </location>
</feature>
<keyword evidence="1" id="KW-0732">Signal</keyword>
<dbReference type="Gene3D" id="1.25.40.10">
    <property type="entry name" value="Tetratricopeptide repeat domain"/>
    <property type="match status" value="1"/>
</dbReference>
<dbReference type="InterPro" id="IPR011990">
    <property type="entry name" value="TPR-like_helical_dom_sf"/>
</dbReference>
<proteinExistence type="predicted"/>
<dbReference type="Proteomes" id="UP000182769">
    <property type="component" value="Unassembled WGS sequence"/>
</dbReference>
<keyword evidence="3" id="KW-1185">Reference proteome</keyword>
<protein>
    <submittedName>
        <fullName evidence="2">Uncharacterized protein</fullName>
    </submittedName>
</protein>
<dbReference type="STRING" id="1137284.GCA_001418205_00468"/>
<dbReference type="OrthoDB" id="9812424at2"/>
<dbReference type="SUPFAM" id="SSF48452">
    <property type="entry name" value="TPR-like"/>
    <property type="match status" value="1"/>
</dbReference>
<feature type="signal peptide" evidence="1">
    <location>
        <begin position="1"/>
        <end position="20"/>
    </location>
</feature>
<reference evidence="3" key="1">
    <citation type="submission" date="2015-08" db="EMBL/GenBank/DDBJ databases">
        <authorList>
            <person name="Varghese N."/>
        </authorList>
    </citation>
    <scope>NUCLEOTIDE SEQUENCE [LARGE SCALE GENOMIC DNA]</scope>
    <source>
        <strain evidence="3">JCM 18476</strain>
    </source>
</reference>
<gene>
    <name evidence="2" type="ORF">Ga0061065_101466</name>
</gene>
<evidence type="ECO:0000256" key="1">
    <source>
        <dbReference type="SAM" id="SignalP"/>
    </source>
</evidence>
<evidence type="ECO:0000313" key="3">
    <source>
        <dbReference type="Proteomes" id="UP000182769"/>
    </source>
</evidence>
<accession>A0A0K6IHT7</accession>
<sequence>MKKILSAVLLCAGMMSQTWAEEADTGLHTLQKTWAEINYLMPEDEREAAFTQLMSQAEQMVQAHPEKTEYRVWLGIIQSSTAGAKGGLGALSFAKAAKASFEQALEQNPNALQGSAYTSLGVLYHKVPGWPIGFGSDKKAQKLLQESLKLNPQGIDGNYFYAEFLYDDKQYAEAQKYITMAQQAAPRADRPLADEGRHKEIDALMEKINKALKK</sequence>
<name>A0A0K6IHT7_9GAMM</name>
<evidence type="ECO:0000313" key="2">
    <source>
        <dbReference type="EMBL" id="CUB02626.1"/>
    </source>
</evidence>
<organism evidence="2 3">
    <name type="scientific">Marinomonas fungiae</name>
    <dbReference type="NCBI Taxonomy" id="1137284"/>
    <lineage>
        <taxon>Bacteria</taxon>
        <taxon>Pseudomonadati</taxon>
        <taxon>Pseudomonadota</taxon>
        <taxon>Gammaproteobacteria</taxon>
        <taxon>Oceanospirillales</taxon>
        <taxon>Oceanospirillaceae</taxon>
        <taxon>Marinomonas</taxon>
    </lineage>
</organism>
<dbReference type="RefSeq" id="WP_055461577.1">
    <property type="nucleotide sequence ID" value="NZ_CYHG01000001.1"/>
</dbReference>